<dbReference type="InterPro" id="IPR023408">
    <property type="entry name" value="MscS_beta-dom_sf"/>
</dbReference>
<dbReference type="GO" id="GO:0008381">
    <property type="term" value="F:mechanosensitive monoatomic ion channel activity"/>
    <property type="evidence" value="ECO:0007669"/>
    <property type="project" value="InterPro"/>
</dbReference>
<evidence type="ECO:0000256" key="2">
    <source>
        <dbReference type="ARBA" id="ARBA00008017"/>
    </source>
</evidence>
<feature type="chain" id="PRO_5016450637" evidence="9">
    <location>
        <begin position="35"/>
        <end position="716"/>
    </location>
</feature>
<dbReference type="InterPro" id="IPR006685">
    <property type="entry name" value="MscS_channel_2nd"/>
</dbReference>
<dbReference type="InterPro" id="IPR011014">
    <property type="entry name" value="MscS_channel_TM-2"/>
</dbReference>
<dbReference type="Proteomes" id="UP000251166">
    <property type="component" value="Chromosome"/>
</dbReference>
<evidence type="ECO:0000313" key="14">
    <source>
        <dbReference type="Proteomes" id="UP000251166"/>
    </source>
</evidence>
<reference evidence="13 14" key="1">
    <citation type="submission" date="2018-07" db="EMBL/GenBank/DDBJ databases">
        <title>Rhizobium leguminosarum strain:ATCC 14479 Genome sequencing and assembly.</title>
        <authorList>
            <person name="Chakraborty R."/>
        </authorList>
    </citation>
    <scope>NUCLEOTIDE SEQUENCE [LARGE SCALE GENOMIC DNA]</scope>
    <source>
        <strain evidence="13 14">ATCC 14479</strain>
    </source>
</reference>
<feature type="domain" description="Mechanosensitive ion channel MscS" evidence="10">
    <location>
        <begin position="523"/>
        <end position="588"/>
    </location>
</feature>
<feature type="transmembrane region" description="Helical" evidence="8">
    <location>
        <begin position="206"/>
        <end position="228"/>
    </location>
</feature>
<proteinExistence type="inferred from homology"/>
<evidence type="ECO:0000259" key="11">
    <source>
        <dbReference type="Pfam" id="PF21082"/>
    </source>
</evidence>
<dbReference type="SUPFAM" id="SSF82689">
    <property type="entry name" value="Mechanosensitive channel protein MscS (YggB), C-terminal domain"/>
    <property type="match status" value="1"/>
</dbReference>
<name>A0A2Z4YDF0_RHILE</name>
<feature type="transmembrane region" description="Helical" evidence="8">
    <location>
        <begin position="176"/>
        <end position="200"/>
    </location>
</feature>
<evidence type="ECO:0000313" key="13">
    <source>
        <dbReference type="EMBL" id="AXA38235.1"/>
    </source>
</evidence>
<dbReference type="PANTHER" id="PTHR30460:SF0">
    <property type="entry name" value="MODERATE CONDUCTANCE MECHANOSENSITIVE CHANNEL YBIO"/>
    <property type="match status" value="1"/>
</dbReference>
<dbReference type="Pfam" id="PF21088">
    <property type="entry name" value="MS_channel_1st"/>
    <property type="match status" value="1"/>
</dbReference>
<evidence type="ECO:0000256" key="8">
    <source>
        <dbReference type="SAM" id="Phobius"/>
    </source>
</evidence>
<sequence>MRIIDDRHPLRRVCAFVAVVFSTLLLASANPASAAEPTNSSAPIRVIIELPNDDSGRALVGRIVPGNQEPTQPVAVSQEAAPTSIATSLQDLRQRLLTLVDAVPTLPGQIQSAIRVFQTDDRIEPVGLILAVILFVAGGFVAQRLAWWSGRGLLHFVLNAPADTIRQRIKLHAARLSMGLLALVGYLIGSLGAFILFPWPAVFRDIALILLSAALMVRLGVLVGRIVIAPGARLPHMRLLTLVTSLAWFWYYWLLGIVAVLAAGWATIEVNGTIGASPILADLFTAAWLAVVSIALIVMIWLRHFRSDGPPVSRLVCVGFSASILLSWLLWVSGLRGAFWTVIIITLLPLTVSVAHDIIRRIIQSGEGQAVEDPAIVGWSVVIMQTLRNGLIVVAALLIARAWNVNLSDLAAAETVTTRLIRAGIRIVIVLLVTDVIWKLASTLIDSQMAVASRSVQEGHQEGPDARRRQRLNTLLPILRNVLFLAIGAVGFLMILDAVGIQIGPLLAGAGVVGIAVGFGAQTLVKDIISGVFYLFDDAFRIGEYIQAAKYKGTVEGFSLRSIRLRHHRGPVTIVPFGELGAVQNLSRDWVIDIITLTLNYDSDLEEVRKTIKRIGVELLEDAELGPNIIEPLKMQGIEQMADYGVQIRLKFMAKPGEQFGVRRKALAMLKKTFAEKGIQFATPTVHVSGGPADAAATAAASELQRPPKVISTLEE</sequence>
<evidence type="ECO:0000259" key="10">
    <source>
        <dbReference type="Pfam" id="PF00924"/>
    </source>
</evidence>
<protein>
    <submittedName>
        <fullName evidence="13">Mechanosensitive ion channel family protein</fullName>
    </submittedName>
</protein>
<feature type="transmembrane region" description="Helical" evidence="8">
    <location>
        <begin position="420"/>
        <end position="438"/>
    </location>
</feature>
<evidence type="ECO:0000259" key="12">
    <source>
        <dbReference type="Pfam" id="PF21088"/>
    </source>
</evidence>
<dbReference type="SUPFAM" id="SSF82861">
    <property type="entry name" value="Mechanosensitive channel protein MscS (YggB), transmembrane region"/>
    <property type="match status" value="1"/>
</dbReference>
<evidence type="ECO:0000256" key="3">
    <source>
        <dbReference type="ARBA" id="ARBA00022475"/>
    </source>
</evidence>
<feature type="transmembrane region" description="Helical" evidence="8">
    <location>
        <begin position="280"/>
        <end position="302"/>
    </location>
</feature>
<dbReference type="InterPro" id="IPR049142">
    <property type="entry name" value="MS_channel_1st"/>
</dbReference>
<feature type="transmembrane region" description="Helical" evidence="8">
    <location>
        <begin position="478"/>
        <end position="496"/>
    </location>
</feature>
<comment type="similarity">
    <text evidence="2">Belongs to the MscS (TC 1.A.23) family.</text>
</comment>
<keyword evidence="6 8" id="KW-0472">Membrane</keyword>
<feature type="region of interest" description="Disordered" evidence="7">
    <location>
        <begin position="692"/>
        <end position="716"/>
    </location>
</feature>
<dbReference type="Gene3D" id="1.10.287.1260">
    <property type="match status" value="1"/>
</dbReference>
<feature type="transmembrane region" description="Helical" evidence="8">
    <location>
        <begin position="249"/>
        <end position="268"/>
    </location>
</feature>
<dbReference type="InterPro" id="IPR045276">
    <property type="entry name" value="YbiO_bact"/>
</dbReference>
<dbReference type="Gene3D" id="2.30.30.60">
    <property type="match status" value="1"/>
</dbReference>
<feature type="domain" description="Mechanosensitive ion channel MscS C-terminal" evidence="11">
    <location>
        <begin position="595"/>
        <end position="681"/>
    </location>
</feature>
<dbReference type="Pfam" id="PF00924">
    <property type="entry name" value="MS_channel_2nd"/>
    <property type="match status" value="1"/>
</dbReference>
<feature type="transmembrane region" description="Helical" evidence="8">
    <location>
        <begin position="314"/>
        <end position="331"/>
    </location>
</feature>
<evidence type="ECO:0000256" key="9">
    <source>
        <dbReference type="SAM" id="SignalP"/>
    </source>
</evidence>
<dbReference type="Gene3D" id="3.30.70.100">
    <property type="match status" value="1"/>
</dbReference>
<feature type="transmembrane region" description="Helical" evidence="8">
    <location>
        <begin position="126"/>
        <end position="147"/>
    </location>
</feature>
<evidence type="ECO:0000256" key="6">
    <source>
        <dbReference type="ARBA" id="ARBA00023136"/>
    </source>
</evidence>
<organism evidence="13 14">
    <name type="scientific">Rhizobium leguminosarum</name>
    <dbReference type="NCBI Taxonomy" id="384"/>
    <lineage>
        <taxon>Bacteria</taxon>
        <taxon>Pseudomonadati</taxon>
        <taxon>Pseudomonadota</taxon>
        <taxon>Alphaproteobacteria</taxon>
        <taxon>Hyphomicrobiales</taxon>
        <taxon>Rhizobiaceae</taxon>
        <taxon>Rhizobium/Agrobacterium group</taxon>
        <taxon>Rhizobium</taxon>
    </lineage>
</organism>
<feature type="transmembrane region" description="Helical" evidence="8">
    <location>
        <begin position="337"/>
        <end position="355"/>
    </location>
</feature>
<dbReference type="InterPro" id="IPR049278">
    <property type="entry name" value="MS_channel_C"/>
</dbReference>
<dbReference type="Pfam" id="PF21082">
    <property type="entry name" value="MS_channel_3rd"/>
    <property type="match status" value="1"/>
</dbReference>
<dbReference type="PANTHER" id="PTHR30460">
    <property type="entry name" value="MODERATE CONDUCTANCE MECHANOSENSITIVE CHANNEL YBIO"/>
    <property type="match status" value="1"/>
</dbReference>
<feature type="domain" description="Mechanosensitive ion channel transmembrane helices 2/3" evidence="12">
    <location>
        <begin position="481"/>
        <end position="522"/>
    </location>
</feature>
<evidence type="ECO:0000256" key="5">
    <source>
        <dbReference type="ARBA" id="ARBA00022989"/>
    </source>
</evidence>
<keyword evidence="3" id="KW-1003">Cell membrane</keyword>
<dbReference type="EMBL" id="CP030760">
    <property type="protein sequence ID" value="AXA38235.1"/>
    <property type="molecule type" value="Genomic_DNA"/>
</dbReference>
<dbReference type="SUPFAM" id="SSF50182">
    <property type="entry name" value="Sm-like ribonucleoproteins"/>
    <property type="match status" value="1"/>
</dbReference>
<evidence type="ECO:0000256" key="4">
    <source>
        <dbReference type="ARBA" id="ARBA00022692"/>
    </source>
</evidence>
<dbReference type="AlphaFoldDB" id="A0A2Z4YDF0"/>
<keyword evidence="9" id="KW-0732">Signal</keyword>
<comment type="subcellular location">
    <subcellularLocation>
        <location evidence="1">Cell membrane</location>
        <topology evidence="1">Multi-pass membrane protein</topology>
    </subcellularLocation>
</comment>
<feature type="signal peptide" evidence="9">
    <location>
        <begin position="1"/>
        <end position="34"/>
    </location>
</feature>
<dbReference type="GO" id="GO:0005886">
    <property type="term" value="C:plasma membrane"/>
    <property type="evidence" value="ECO:0007669"/>
    <property type="project" value="UniProtKB-SubCell"/>
</dbReference>
<evidence type="ECO:0000256" key="7">
    <source>
        <dbReference type="SAM" id="MobiDB-lite"/>
    </source>
</evidence>
<feature type="transmembrane region" description="Helical" evidence="8">
    <location>
        <begin position="502"/>
        <end position="521"/>
    </location>
</feature>
<dbReference type="RefSeq" id="WP_112903110.1">
    <property type="nucleotide sequence ID" value="NZ_CP030760.1"/>
</dbReference>
<accession>A0A2Z4YDF0</accession>
<evidence type="ECO:0000256" key="1">
    <source>
        <dbReference type="ARBA" id="ARBA00004651"/>
    </source>
</evidence>
<keyword evidence="4 8" id="KW-0812">Transmembrane</keyword>
<dbReference type="InterPro" id="IPR010920">
    <property type="entry name" value="LSM_dom_sf"/>
</dbReference>
<keyword evidence="5 8" id="KW-1133">Transmembrane helix</keyword>
<gene>
    <name evidence="13" type="ORF">DLJ82_0625</name>
</gene>
<dbReference type="InterPro" id="IPR011066">
    <property type="entry name" value="MscS_channel_C_sf"/>
</dbReference>